<dbReference type="SUPFAM" id="SSF49562">
    <property type="entry name" value="C2 domain (Calcium/lipid-binding domain, CaLB)"/>
    <property type="match status" value="1"/>
</dbReference>
<comment type="similarity">
    <text evidence="1">Belongs to the unc-13 family.</text>
</comment>
<proteinExistence type="inferred from homology"/>
<dbReference type="SMART" id="SM00239">
    <property type="entry name" value="C2"/>
    <property type="match status" value="1"/>
</dbReference>
<evidence type="ECO:0000259" key="3">
    <source>
        <dbReference type="PROSITE" id="PS50004"/>
    </source>
</evidence>
<dbReference type="InterPro" id="IPR035892">
    <property type="entry name" value="C2_domain_sf"/>
</dbReference>
<comment type="caution">
    <text evidence="4">The sequence shown here is derived from an EMBL/GenBank/DDBJ whole genome shotgun (WGS) entry which is preliminary data.</text>
</comment>
<dbReference type="PANTHER" id="PTHR45999:SF4">
    <property type="entry name" value="UNC-13-4A, ISOFORM B"/>
    <property type="match status" value="1"/>
</dbReference>
<dbReference type="PROSITE" id="PS50004">
    <property type="entry name" value="C2"/>
    <property type="match status" value="1"/>
</dbReference>
<dbReference type="AlphaFoldDB" id="A0A1V9Y1U2"/>
<dbReference type="InterPro" id="IPR052095">
    <property type="entry name" value="UNC-13_domain"/>
</dbReference>
<dbReference type="Proteomes" id="UP000192247">
    <property type="component" value="Unassembled WGS sequence"/>
</dbReference>
<dbReference type="EMBL" id="MNPL01000758">
    <property type="protein sequence ID" value="OQR79727.1"/>
    <property type="molecule type" value="Genomic_DNA"/>
</dbReference>
<evidence type="ECO:0000256" key="2">
    <source>
        <dbReference type="ARBA" id="ARBA00022483"/>
    </source>
</evidence>
<reference evidence="4 5" key="1">
    <citation type="journal article" date="2017" name="Gigascience">
        <title>Draft genome of the honey bee ectoparasitic mite, Tropilaelaps mercedesae, is shaped by the parasitic life history.</title>
        <authorList>
            <person name="Dong X."/>
            <person name="Armstrong S.D."/>
            <person name="Xia D."/>
            <person name="Makepeace B.L."/>
            <person name="Darby A.C."/>
            <person name="Kadowaki T."/>
        </authorList>
    </citation>
    <scope>NUCLEOTIDE SEQUENCE [LARGE SCALE GENOMIC DNA]</scope>
    <source>
        <strain evidence="4">Wuxi-XJTLU</strain>
    </source>
</reference>
<protein>
    <submittedName>
        <fullName evidence="4">BAI1-associated protein 3-like</fullName>
    </submittedName>
</protein>
<dbReference type="GO" id="GO:0099503">
    <property type="term" value="C:secretory vesicle"/>
    <property type="evidence" value="ECO:0007669"/>
    <property type="project" value="TreeGrafter"/>
</dbReference>
<evidence type="ECO:0000256" key="1">
    <source>
        <dbReference type="ARBA" id="ARBA00005823"/>
    </source>
</evidence>
<dbReference type="InParanoid" id="A0A1V9Y1U2"/>
<sequence>MECAYEESLYSIMHRVGKTKHRKEELYFFLKDAFSVDDENHYEALTRVGREKKPQTCIEVFVDRAEDLIAKDPNGYSDPYCMLGVQLGGGDDVGASDFYSRTVKQVVTTKVHKATLDPIWQEKFTLDVEDVYSDLFHLEIWDEDAEKGNLVTSASKVIEVASVKGLGRFFKEMAESTKGSAAQDDFLGCVTIPLRDIPSGGMNKWLDLTSRFSKSSSVRGRIKLEVLIRCRERRGKPVTDEYDTVRSVRLYETVLTLFAEQQLQHAESSSTWSGFIPALAMTILDQIAVQKNVSPMQRAVSKWAVFCRINTASQLDFALLLGILQDLNSQWLHTTSHTPQQENSVQTSFEEFIEYCLRLLAKHREVWPQATAEGQTNMDYMLKFVVYQITS</sequence>
<evidence type="ECO:0000313" key="5">
    <source>
        <dbReference type="Proteomes" id="UP000192247"/>
    </source>
</evidence>
<gene>
    <name evidence="4" type="ORF">BIW11_05530</name>
</gene>
<feature type="domain" description="C2" evidence="3">
    <location>
        <begin position="37"/>
        <end position="210"/>
    </location>
</feature>
<keyword evidence="5" id="KW-1185">Reference proteome</keyword>
<accession>A0A1V9Y1U2</accession>
<dbReference type="OrthoDB" id="6419602at2759"/>
<dbReference type="Pfam" id="PF00168">
    <property type="entry name" value="C2"/>
    <property type="match status" value="1"/>
</dbReference>
<name>A0A1V9Y1U2_9ACAR</name>
<organism evidence="4 5">
    <name type="scientific">Tropilaelaps mercedesae</name>
    <dbReference type="NCBI Taxonomy" id="418985"/>
    <lineage>
        <taxon>Eukaryota</taxon>
        <taxon>Metazoa</taxon>
        <taxon>Ecdysozoa</taxon>
        <taxon>Arthropoda</taxon>
        <taxon>Chelicerata</taxon>
        <taxon>Arachnida</taxon>
        <taxon>Acari</taxon>
        <taxon>Parasitiformes</taxon>
        <taxon>Mesostigmata</taxon>
        <taxon>Gamasina</taxon>
        <taxon>Dermanyssoidea</taxon>
        <taxon>Laelapidae</taxon>
        <taxon>Tropilaelaps</taxon>
    </lineage>
</organism>
<evidence type="ECO:0000313" key="4">
    <source>
        <dbReference type="EMBL" id="OQR79727.1"/>
    </source>
</evidence>
<dbReference type="Gene3D" id="2.60.40.150">
    <property type="entry name" value="C2 domain"/>
    <property type="match status" value="1"/>
</dbReference>
<dbReference type="PANTHER" id="PTHR45999">
    <property type="entry name" value="UNC-13-4A, ISOFORM B"/>
    <property type="match status" value="1"/>
</dbReference>
<dbReference type="GO" id="GO:0006887">
    <property type="term" value="P:exocytosis"/>
    <property type="evidence" value="ECO:0007669"/>
    <property type="project" value="UniProtKB-KW"/>
</dbReference>
<keyword evidence="2" id="KW-0268">Exocytosis</keyword>
<dbReference type="InterPro" id="IPR000008">
    <property type="entry name" value="C2_dom"/>
</dbReference>